<keyword evidence="4" id="KW-0539">Nucleus</keyword>
<evidence type="ECO:0000256" key="1">
    <source>
        <dbReference type="ARBA" id="ARBA00004123"/>
    </source>
</evidence>
<evidence type="ECO:0000313" key="6">
    <source>
        <dbReference type="EMBL" id="ODQ79313.1"/>
    </source>
</evidence>
<comment type="similarity">
    <text evidence="2">Belongs to the CDC73 family.</text>
</comment>
<accession>A0A1E3QNP9</accession>
<dbReference type="GO" id="GO:0000791">
    <property type="term" value="C:euchromatin"/>
    <property type="evidence" value="ECO:0007669"/>
    <property type="project" value="EnsemblFungi"/>
</dbReference>
<evidence type="ECO:0000256" key="2">
    <source>
        <dbReference type="ARBA" id="ARBA00010427"/>
    </source>
</evidence>
<dbReference type="EMBL" id="KV454432">
    <property type="protein sequence ID" value="ODQ79313.1"/>
    <property type="molecule type" value="Genomic_DNA"/>
</dbReference>
<dbReference type="Proteomes" id="UP000094336">
    <property type="component" value="Unassembled WGS sequence"/>
</dbReference>
<dbReference type="GO" id="GO:0006368">
    <property type="term" value="P:transcription elongation by RNA polymerase II"/>
    <property type="evidence" value="ECO:0007669"/>
    <property type="project" value="EnsemblFungi"/>
</dbReference>
<dbReference type="PANTHER" id="PTHR12466">
    <property type="entry name" value="CDC73 DOMAIN PROTEIN"/>
    <property type="match status" value="1"/>
</dbReference>
<dbReference type="GO" id="GO:0090262">
    <property type="term" value="P:regulation of transcription-coupled nucleotide-excision repair"/>
    <property type="evidence" value="ECO:0007669"/>
    <property type="project" value="EnsemblFungi"/>
</dbReference>
<dbReference type="GO" id="GO:0003682">
    <property type="term" value="F:chromatin binding"/>
    <property type="evidence" value="ECO:0007669"/>
    <property type="project" value="EnsemblFungi"/>
</dbReference>
<evidence type="ECO:0000256" key="3">
    <source>
        <dbReference type="ARBA" id="ARBA00023163"/>
    </source>
</evidence>
<evidence type="ECO:0000259" key="5">
    <source>
        <dbReference type="Pfam" id="PF05179"/>
    </source>
</evidence>
<dbReference type="Pfam" id="PF05179">
    <property type="entry name" value="CDC73_C"/>
    <property type="match status" value="1"/>
</dbReference>
<evidence type="ECO:0000313" key="7">
    <source>
        <dbReference type="Proteomes" id="UP000094336"/>
    </source>
</evidence>
<dbReference type="AlphaFoldDB" id="A0A1E3QNP9"/>
<dbReference type="RefSeq" id="XP_018984641.1">
    <property type="nucleotide sequence ID" value="XM_019131807.1"/>
</dbReference>
<organism evidence="6 7">
    <name type="scientific">Babjeviella inositovora NRRL Y-12698</name>
    <dbReference type="NCBI Taxonomy" id="984486"/>
    <lineage>
        <taxon>Eukaryota</taxon>
        <taxon>Fungi</taxon>
        <taxon>Dikarya</taxon>
        <taxon>Ascomycota</taxon>
        <taxon>Saccharomycotina</taxon>
        <taxon>Pichiomycetes</taxon>
        <taxon>Serinales incertae sedis</taxon>
        <taxon>Babjeviella</taxon>
    </lineage>
</organism>
<dbReference type="OrthoDB" id="2186602at2759"/>
<dbReference type="Gene3D" id="3.40.50.11990">
    <property type="entry name" value="RNA polymerase II accessory factor, Cdc73 C-terminal domain"/>
    <property type="match status" value="1"/>
</dbReference>
<protein>
    <recommendedName>
        <fullName evidence="5">Cell division control protein 73 C-terminal domain-containing protein</fullName>
    </recommendedName>
</protein>
<dbReference type="GO" id="GO:0031124">
    <property type="term" value="P:mRNA 3'-end processing"/>
    <property type="evidence" value="ECO:0007669"/>
    <property type="project" value="EnsemblFungi"/>
</dbReference>
<proteinExistence type="inferred from homology"/>
<dbReference type="GO" id="GO:0006362">
    <property type="term" value="P:transcription elongation by RNA polymerase I"/>
    <property type="evidence" value="ECO:0007669"/>
    <property type="project" value="EnsemblFungi"/>
</dbReference>
<dbReference type="GO" id="GO:0032968">
    <property type="term" value="P:positive regulation of transcription elongation by RNA polymerase II"/>
    <property type="evidence" value="ECO:0007669"/>
    <property type="project" value="EnsemblFungi"/>
</dbReference>
<dbReference type="GO" id="GO:2001209">
    <property type="term" value="P:positive regulation of transcription elongation by RNA polymerase I"/>
    <property type="evidence" value="ECO:0007669"/>
    <property type="project" value="EnsemblFungi"/>
</dbReference>
<keyword evidence="7" id="KW-1185">Reference proteome</keyword>
<dbReference type="InterPro" id="IPR031336">
    <property type="entry name" value="CDC73_C"/>
</dbReference>
<dbReference type="InterPro" id="IPR038103">
    <property type="entry name" value="CDC73_C_sf"/>
</dbReference>
<dbReference type="PANTHER" id="PTHR12466:SF8">
    <property type="entry name" value="PARAFIBROMIN"/>
    <property type="match status" value="1"/>
</dbReference>
<sequence>MADIASATHLRIDSTTFDLAEETRFAVDGQKQSLRVVFQAWEHVDSSAADYISDCEAKGIPTLTFLHRTDLTTWLSGSADQSQFIEEPKEARKADAAEERAAKRARADPFLEEIVSNERDLIDHNSFLRGVKQIDFSYVARECEIKLVNVLKKKTAAPVKSVAAVTKNKNPIIIISPSPSALLTMANIKEFLENGDFVDPANLSSSGGNALLKVSRTSAKLGGTVNFLVVENVAQLTKPEYWDRVVGIFTTGQAWQFKQYPDGSNPHKLFRRIKGFYVGFSGDAVPKSVTDWNVELVEVDRNRRFRDRQVVEGFWDALEKGMLARGMGK</sequence>
<dbReference type="GO" id="GO:1990269">
    <property type="term" value="F:RNA polymerase II C-terminal domain phosphoserine binding"/>
    <property type="evidence" value="ECO:0007669"/>
    <property type="project" value="EnsemblFungi"/>
</dbReference>
<dbReference type="GeneID" id="30149660"/>
<comment type="subcellular location">
    <subcellularLocation>
        <location evidence="1">Nucleus</location>
    </subcellularLocation>
</comment>
<reference evidence="7" key="1">
    <citation type="submission" date="2016-05" db="EMBL/GenBank/DDBJ databases">
        <title>Comparative genomics of biotechnologically important yeasts.</title>
        <authorList>
            <consortium name="DOE Joint Genome Institute"/>
            <person name="Riley R."/>
            <person name="Haridas S."/>
            <person name="Wolfe K.H."/>
            <person name="Lopes M.R."/>
            <person name="Hittinger C.T."/>
            <person name="Goker M."/>
            <person name="Salamov A."/>
            <person name="Wisecaver J."/>
            <person name="Long T.M."/>
            <person name="Aerts A.L."/>
            <person name="Barry K."/>
            <person name="Choi C."/>
            <person name="Clum A."/>
            <person name="Coughlan A.Y."/>
            <person name="Deshpande S."/>
            <person name="Douglass A.P."/>
            <person name="Hanson S.J."/>
            <person name="Klenk H.-P."/>
            <person name="Labutti K."/>
            <person name="Lapidus A."/>
            <person name="Lindquist E."/>
            <person name="Lipzen A."/>
            <person name="Meier-Kolthoff J.P."/>
            <person name="Ohm R.A."/>
            <person name="Otillar R.P."/>
            <person name="Pangilinan J."/>
            <person name="Peng Y."/>
            <person name="Rokas A."/>
            <person name="Rosa C.A."/>
            <person name="Scheuner C."/>
            <person name="Sibirny A.A."/>
            <person name="Slot J.C."/>
            <person name="Stielow J.B."/>
            <person name="Sun H."/>
            <person name="Kurtzman C.P."/>
            <person name="Blackwell M."/>
            <person name="Grigoriev I.V."/>
            <person name="Jeffries T.W."/>
        </authorList>
    </citation>
    <scope>NUCLEOTIDE SEQUENCE [LARGE SCALE GENOMIC DNA]</scope>
    <source>
        <strain evidence="7">NRRL Y-12698</strain>
    </source>
</reference>
<dbReference type="STRING" id="984486.A0A1E3QNP9"/>
<feature type="domain" description="Cell division control protein 73 C-terminal" evidence="5">
    <location>
        <begin position="167"/>
        <end position="320"/>
    </location>
</feature>
<evidence type="ECO:0000256" key="4">
    <source>
        <dbReference type="ARBA" id="ARBA00023242"/>
    </source>
</evidence>
<name>A0A1E3QNP9_9ASCO</name>
<dbReference type="GO" id="GO:0016593">
    <property type="term" value="C:Cdc73/Paf1 complex"/>
    <property type="evidence" value="ECO:0007669"/>
    <property type="project" value="EnsemblFungi"/>
</dbReference>
<dbReference type="GO" id="GO:0045910">
    <property type="term" value="P:negative regulation of DNA recombination"/>
    <property type="evidence" value="ECO:0007669"/>
    <property type="project" value="EnsemblFungi"/>
</dbReference>
<gene>
    <name evidence="6" type="ORF">BABINDRAFT_37183</name>
</gene>
<dbReference type="InterPro" id="IPR007852">
    <property type="entry name" value="Cdc73/Parafibromin"/>
</dbReference>
<keyword evidence="3" id="KW-0804">Transcription</keyword>